<keyword evidence="2" id="KW-1133">Transmembrane helix</keyword>
<feature type="compositionally biased region" description="Polar residues" evidence="1">
    <location>
        <begin position="539"/>
        <end position="550"/>
    </location>
</feature>
<feature type="compositionally biased region" description="Low complexity" evidence="1">
    <location>
        <begin position="1426"/>
        <end position="1445"/>
    </location>
</feature>
<feature type="compositionally biased region" description="Low complexity" evidence="1">
    <location>
        <begin position="654"/>
        <end position="692"/>
    </location>
</feature>
<feature type="compositionally biased region" description="Polar residues" evidence="1">
    <location>
        <begin position="619"/>
        <end position="633"/>
    </location>
</feature>
<dbReference type="InterPro" id="IPR015915">
    <property type="entry name" value="Kelch-typ_b-propeller"/>
</dbReference>
<evidence type="ECO:0000313" key="3">
    <source>
        <dbReference type="EMBL" id="KAG9322738.1"/>
    </source>
</evidence>
<feature type="compositionally biased region" description="Low complexity" evidence="1">
    <location>
        <begin position="169"/>
        <end position="179"/>
    </location>
</feature>
<feature type="compositionally biased region" description="Polar residues" evidence="1">
    <location>
        <begin position="1269"/>
        <end position="1279"/>
    </location>
</feature>
<feature type="compositionally biased region" description="Basic and acidic residues" evidence="1">
    <location>
        <begin position="1497"/>
        <end position="1513"/>
    </location>
</feature>
<dbReference type="Gene3D" id="2.120.10.80">
    <property type="entry name" value="Kelch-type beta propeller"/>
    <property type="match status" value="1"/>
</dbReference>
<feature type="compositionally biased region" description="Polar residues" evidence="1">
    <location>
        <begin position="1182"/>
        <end position="1193"/>
    </location>
</feature>
<feature type="compositionally biased region" description="Polar residues" evidence="1">
    <location>
        <begin position="180"/>
        <end position="201"/>
    </location>
</feature>
<gene>
    <name evidence="3" type="ORF">KVV02_005426</name>
</gene>
<feature type="transmembrane region" description="Helical" evidence="2">
    <location>
        <begin position="1149"/>
        <end position="1173"/>
    </location>
</feature>
<proteinExistence type="predicted"/>
<feature type="region of interest" description="Disordered" evidence="1">
    <location>
        <begin position="1182"/>
        <end position="1279"/>
    </location>
</feature>
<evidence type="ECO:0000256" key="2">
    <source>
        <dbReference type="SAM" id="Phobius"/>
    </source>
</evidence>
<comment type="caution">
    <text evidence="3">The sequence shown here is derived from an EMBL/GenBank/DDBJ whole genome shotgun (WGS) entry which is preliminary data.</text>
</comment>
<feature type="compositionally biased region" description="Polar residues" evidence="1">
    <location>
        <begin position="1474"/>
        <end position="1489"/>
    </location>
</feature>
<sequence>MSSTASELQPATEQDGPKADASSVIRYSREFMLECAKSPFVKRPEALPPTSVWFGEITKEEPELNNGPRKLVSKSSMSERIVLGPPKMSFASSSLPGMKRSDDALSGFKKSMETPREGRAPRGPPSALEQGFGRETIEKLSSHKLLPKVTPKDITGLLSGMDRRRVDPSRSSAASSGSRQGTNSSGSRIGSTVRVSGQFMPSLSGSSSNNGSGSSFASRSQRSDAPEWMSYNPEAEGAAKEGEGDGEQQQFVDDIQAWKARMKEHERREKEKETQSQSQQIRLDPKAPSRADSSSSWRSTAPPATATEVAGEKKTAGDQKSGAGLEKPLGRTLLSNDPIQDIDIFFSPGGIDLSKQFDSSSAFDKFLSQHTVAASFESSTQATPARKTDGSRFARFFTEDEPETAKGTEQTAVGASEMPGKQLSLDQLFQAHAPNPSAAAPPPLGRMPSEAEILESMKPATIATPAVPSVSHGQSEDAFAFNKIMAALAKPPVAGTDSLAAASSVTSQTPASKSSSMAPDSDMSSSKLIKADAAFQDPSIVTLQPKSTLLDTLRKPTTETLATSESPRPASSSTPSEASQSQGSGAPTATTSPSTLSETSRPTSRPVQVAFGGGIPTSVYRQLSGKSDSQKSASPLIRPLSSVNGSSTNGGGASPSLSSPSMSSPRQFNPQASLPLQQQQQPSVSQQPPQQQMNRNFGPYGQGPGPALHSPAMDPRMGGMYPNGGPSPMGAPGHGLENEPPAFFNGMPMQRPAQVGPPQFGQQMPPPFSPQMHVSGPSDFMPPHPSQFVGMPPFGAPMHPSMFPMNPVEMLMHRGPGGPPPPRPMPGMGPGPGPNHFVPNNFGHPMNGMPHHAANAPVSWDAQRSLGCYAYTGDSSTVNNPITVVQFGSTVQAQFFPNGTWITNLGSYPAATETTIDYVSPKTFSLVGSTGGWSWIVAKANVRSSGASGWRDVRVGTRTQAASQDLTLAGSSDPLLTVGAIAQDAANFGNGFLFAFEQSGSAATAYRAVGNKRPDRNLTAAELLVNLTRPSAVDMNGNRLSSSAVPVTSAFAAFILDKTLTGTIALFSIDPRSTSHKLLPPSIKGLVPPFLEGQSVTSLNSKIVVYGGQQQDSSTNAIHVFDVISGTWSGPALVDATAGPNGSSKSEGLSAGVLGAIAAVAALLIVILGAVFWRIRKRRSLSTASGNGGSSSPEIGYNPDSKDGAISMANMDSKNRHKRHSSTTLTPTEGAITAPGTPKSIATTRTRMDSNSHSQRRSRQRRPDRHASTYTMRSETSASHISLYPATSTIFLANSPSSFPPTPMVPAAYAFANHSGVQQYPQVQRGHPSTAPDHSPSRKTSVYKVLVPNDYDDRQPLHRHESAYDSHAGSQQHSSTAGASSSGTPDSIHAVPWPDQGQSYLHTSVEKKKAYSRSPKADASSVHSRPTYSAPSSQPTSPTAPSFSSEPEKSFDKQITLATTPRARKKRVPAPDYSRSTTEPNLRSPTTPTEAAWTPGGKDDSATYKVEIKEHKVSHQQRNHQRPQEGIRRQQSAPALSEFPMPPKPTASPRTPRSHAAYQQRQQQQQQNASPYPDWQYQPQQHEQQRSEADGYGAQGVRTPKLGSLPRPMPRD</sequence>
<feature type="compositionally biased region" description="Low complexity" evidence="1">
    <location>
        <begin position="202"/>
        <end position="220"/>
    </location>
</feature>
<dbReference type="Proteomes" id="UP000717515">
    <property type="component" value="Unassembled WGS sequence"/>
</dbReference>
<dbReference type="EMBL" id="JAIFTL010000132">
    <property type="protein sequence ID" value="KAG9322738.1"/>
    <property type="molecule type" value="Genomic_DNA"/>
</dbReference>
<organism evidence="3 4">
    <name type="scientific">Mortierella alpina</name>
    <name type="common">Oleaginous fungus</name>
    <name type="synonym">Mortierella renispora</name>
    <dbReference type="NCBI Taxonomy" id="64518"/>
    <lineage>
        <taxon>Eukaryota</taxon>
        <taxon>Fungi</taxon>
        <taxon>Fungi incertae sedis</taxon>
        <taxon>Mucoromycota</taxon>
        <taxon>Mortierellomycotina</taxon>
        <taxon>Mortierellomycetes</taxon>
        <taxon>Mortierellales</taxon>
        <taxon>Mortierellaceae</taxon>
        <taxon>Mortierella</taxon>
    </lineage>
</organism>
<evidence type="ECO:0000313" key="4">
    <source>
        <dbReference type="Proteomes" id="UP000717515"/>
    </source>
</evidence>
<feature type="compositionally biased region" description="Low complexity" evidence="1">
    <location>
        <begin position="290"/>
        <end position="307"/>
    </location>
</feature>
<feature type="compositionally biased region" description="Basic and acidic residues" evidence="1">
    <location>
        <begin position="110"/>
        <end position="120"/>
    </location>
</feature>
<feature type="compositionally biased region" description="Low complexity" evidence="1">
    <location>
        <begin position="1368"/>
        <end position="1384"/>
    </location>
</feature>
<feature type="region of interest" description="Disordered" evidence="1">
    <location>
        <begin position="1363"/>
        <end position="1612"/>
    </location>
</feature>
<keyword evidence="2" id="KW-0812">Transmembrane</keyword>
<feature type="region of interest" description="Disordered" evidence="1">
    <location>
        <begin position="396"/>
        <end position="418"/>
    </location>
</feature>
<feature type="compositionally biased region" description="Polar residues" evidence="1">
    <location>
        <begin position="1"/>
        <end position="12"/>
    </location>
</feature>
<keyword evidence="2" id="KW-0472">Membrane</keyword>
<accession>A0A9P8A125</accession>
<feature type="region of interest" description="Disordered" evidence="1">
    <location>
        <begin position="498"/>
        <end position="725"/>
    </location>
</feature>
<protein>
    <submittedName>
        <fullName evidence="3">Uncharacterized protein</fullName>
    </submittedName>
</protein>
<feature type="region of interest" description="Disordered" evidence="1">
    <location>
        <begin position="84"/>
        <end position="334"/>
    </location>
</feature>
<feature type="compositionally biased region" description="Basic residues" evidence="1">
    <location>
        <begin position="1254"/>
        <end position="1264"/>
    </location>
</feature>
<name>A0A9P8A125_MORAP</name>
<feature type="compositionally biased region" description="Basic and acidic residues" evidence="1">
    <location>
        <begin position="261"/>
        <end position="274"/>
    </location>
</feature>
<feature type="region of interest" description="Disordered" evidence="1">
    <location>
        <begin position="1"/>
        <end position="22"/>
    </location>
</feature>
<evidence type="ECO:0000256" key="1">
    <source>
        <dbReference type="SAM" id="MobiDB-lite"/>
    </source>
</evidence>
<dbReference type="SUPFAM" id="SSF117281">
    <property type="entry name" value="Kelch motif"/>
    <property type="match status" value="1"/>
</dbReference>
<feature type="compositionally biased region" description="Low complexity" evidence="1">
    <location>
        <begin position="562"/>
        <end position="606"/>
    </location>
</feature>
<feature type="region of interest" description="Disordered" evidence="1">
    <location>
        <begin position="1319"/>
        <end position="1340"/>
    </location>
</feature>
<reference evidence="3" key="1">
    <citation type="submission" date="2021-07" db="EMBL/GenBank/DDBJ databases">
        <title>Draft genome of Mortierella alpina, strain LL118, isolated from an aspen leaf litter sample.</title>
        <authorList>
            <person name="Yang S."/>
            <person name="Vinatzer B.A."/>
        </authorList>
    </citation>
    <scope>NUCLEOTIDE SEQUENCE</scope>
    <source>
        <strain evidence="3">LL118</strain>
    </source>
</reference>
<feature type="compositionally biased region" description="Low complexity" evidence="1">
    <location>
        <begin position="510"/>
        <end position="527"/>
    </location>
</feature>